<reference evidence="2 3" key="1">
    <citation type="journal article" date="2015" name="Int. J. Syst. Evol. Microbiol.">
        <title>Mariniphaga sediminis sp. nov., isolated from coastal sediment.</title>
        <authorList>
            <person name="Wang F.Q."/>
            <person name="Shen Q.Y."/>
            <person name="Chen G.J."/>
            <person name="Du Z.J."/>
        </authorList>
    </citation>
    <scope>NUCLEOTIDE SEQUENCE [LARGE SCALE GENOMIC DNA]</scope>
    <source>
        <strain evidence="2 3">SY21</strain>
    </source>
</reference>
<dbReference type="InterPro" id="IPR016181">
    <property type="entry name" value="Acyl_CoA_acyltransferase"/>
</dbReference>
<dbReference type="Gene3D" id="3.40.630.30">
    <property type="match status" value="1"/>
</dbReference>
<feature type="domain" description="N-acetyltransferase" evidence="1">
    <location>
        <begin position="17"/>
        <end position="169"/>
    </location>
</feature>
<accession>A0A399D9E5</accession>
<dbReference type="InterPro" id="IPR000182">
    <property type="entry name" value="GNAT_dom"/>
</dbReference>
<sequence length="191" mass="21574">MKLNEKIIVTSRNHKQFIIRRLLITDRVVLQNFGNSLSEKSTASFFPHSYDDKTVEAILSRSEIGKDLTLGLFNKDEMAAYFFLWYFDEPIPLLGIGILDTFQGQGLSKKIIQILINAACKKGCDGIELTTLPDNHIAFSLYESMGFRHYADVENVAGDGRVLMEHAMFLQFNPNVAPSTDLHKPPVDFTT</sequence>
<name>A0A399D9E5_9BACT</name>
<protein>
    <submittedName>
        <fullName evidence="2">GNAT family N-acetyltransferase</fullName>
    </submittedName>
</protein>
<evidence type="ECO:0000313" key="3">
    <source>
        <dbReference type="Proteomes" id="UP000266441"/>
    </source>
</evidence>
<evidence type="ECO:0000313" key="2">
    <source>
        <dbReference type="EMBL" id="RIH66971.1"/>
    </source>
</evidence>
<dbReference type="OrthoDB" id="9796381at2"/>
<dbReference type="GO" id="GO:0016747">
    <property type="term" value="F:acyltransferase activity, transferring groups other than amino-acyl groups"/>
    <property type="evidence" value="ECO:0007669"/>
    <property type="project" value="InterPro"/>
</dbReference>
<dbReference type="RefSeq" id="WP_119347997.1">
    <property type="nucleotide sequence ID" value="NZ_QWET01000001.1"/>
</dbReference>
<organism evidence="2 3">
    <name type="scientific">Mariniphaga sediminis</name>
    <dbReference type="NCBI Taxonomy" id="1628158"/>
    <lineage>
        <taxon>Bacteria</taxon>
        <taxon>Pseudomonadati</taxon>
        <taxon>Bacteroidota</taxon>
        <taxon>Bacteroidia</taxon>
        <taxon>Marinilabiliales</taxon>
        <taxon>Prolixibacteraceae</taxon>
        <taxon>Mariniphaga</taxon>
    </lineage>
</organism>
<keyword evidence="2" id="KW-0808">Transferase</keyword>
<dbReference type="Proteomes" id="UP000266441">
    <property type="component" value="Unassembled WGS sequence"/>
</dbReference>
<dbReference type="CDD" id="cd04301">
    <property type="entry name" value="NAT_SF"/>
    <property type="match status" value="1"/>
</dbReference>
<keyword evidence="3" id="KW-1185">Reference proteome</keyword>
<proteinExistence type="predicted"/>
<dbReference type="AlphaFoldDB" id="A0A399D9E5"/>
<dbReference type="PROSITE" id="PS51186">
    <property type="entry name" value="GNAT"/>
    <property type="match status" value="1"/>
</dbReference>
<dbReference type="EMBL" id="QWET01000001">
    <property type="protein sequence ID" value="RIH66971.1"/>
    <property type="molecule type" value="Genomic_DNA"/>
</dbReference>
<comment type="caution">
    <text evidence="2">The sequence shown here is derived from an EMBL/GenBank/DDBJ whole genome shotgun (WGS) entry which is preliminary data.</text>
</comment>
<evidence type="ECO:0000259" key="1">
    <source>
        <dbReference type="PROSITE" id="PS51186"/>
    </source>
</evidence>
<dbReference type="Pfam" id="PF00583">
    <property type="entry name" value="Acetyltransf_1"/>
    <property type="match status" value="1"/>
</dbReference>
<gene>
    <name evidence="2" type="ORF">D1164_00635</name>
</gene>
<dbReference type="SUPFAM" id="SSF55729">
    <property type="entry name" value="Acyl-CoA N-acyltransferases (Nat)"/>
    <property type="match status" value="1"/>
</dbReference>